<protein>
    <submittedName>
        <fullName evidence="2">Uncharacterized protein</fullName>
    </submittedName>
</protein>
<feature type="region of interest" description="Disordered" evidence="1">
    <location>
        <begin position="246"/>
        <end position="268"/>
    </location>
</feature>
<sequence length="378" mass="42253">MFAAKSLPETERDVYNINWLNGTLALFDAAGNKFSVDANGDAEATTSPNPPPQPTPTLTFPAPTIQTLLTTSPTSPQLTNAPRLFIIKPDGSGVALWRDVDLKPYFSEQISREDVEISEEVIKQDDGLDKDDGVCVTIVGPPSKRIARLEEEVLVYRQLTRYPPLTPTRRTAVLEDMKRYKERVDSNDAVSAKYQPVGGDEILSSGGMVTGELEKGAFIFGMDRAATEEAIMRNFRLREERVRRREVDVREHETPQTPQTAPTLKRPKLLRHISTIPSAASQRTIDMNTRAVSPVARATHDIPKYFDSEEGKAFLKSLPKEKARRKEEAGGERKAEPEREEMEVTNSPDRKQVVVNERPVSSRSRSTGQREQATEPAQ</sequence>
<dbReference type="GO" id="GO:1990716">
    <property type="term" value="C:axonemal central apparatus"/>
    <property type="evidence" value="ECO:0007669"/>
    <property type="project" value="TreeGrafter"/>
</dbReference>
<accession>A0AAD5WWN1</accession>
<reference evidence="2" key="1">
    <citation type="submission" date="2020-05" db="EMBL/GenBank/DDBJ databases">
        <title>Phylogenomic resolution of chytrid fungi.</title>
        <authorList>
            <person name="Stajich J.E."/>
            <person name="Amses K."/>
            <person name="Simmons R."/>
            <person name="Seto K."/>
            <person name="Myers J."/>
            <person name="Bonds A."/>
            <person name="Quandt C.A."/>
            <person name="Barry K."/>
            <person name="Liu P."/>
            <person name="Grigoriev I."/>
            <person name="Longcore J.E."/>
            <person name="James T.Y."/>
        </authorList>
    </citation>
    <scope>NUCLEOTIDE SEQUENCE</scope>
    <source>
        <strain evidence="2">JEL0318</strain>
    </source>
</reference>
<dbReference type="InterPro" id="IPR026173">
    <property type="entry name" value="SPAG17"/>
</dbReference>
<feature type="region of interest" description="Disordered" evidence="1">
    <location>
        <begin position="317"/>
        <end position="378"/>
    </location>
</feature>
<proteinExistence type="predicted"/>
<gene>
    <name evidence="2" type="ORF">HK097_005933</name>
</gene>
<evidence type="ECO:0000313" key="2">
    <source>
        <dbReference type="EMBL" id="KAJ3028539.1"/>
    </source>
</evidence>
<name>A0AAD5WWN1_9FUNG</name>
<dbReference type="PANTHER" id="PTHR21963:SF1">
    <property type="entry name" value="SPERM-ASSOCIATED ANTIGEN 17"/>
    <property type="match status" value="1"/>
</dbReference>
<keyword evidence="3" id="KW-1185">Reference proteome</keyword>
<comment type="caution">
    <text evidence="2">The sequence shown here is derived from an EMBL/GenBank/DDBJ whole genome shotgun (WGS) entry which is preliminary data.</text>
</comment>
<dbReference type="GO" id="GO:1904158">
    <property type="term" value="P:axonemal central apparatus assembly"/>
    <property type="evidence" value="ECO:0007669"/>
    <property type="project" value="TreeGrafter"/>
</dbReference>
<feature type="compositionally biased region" description="Polar residues" evidence="1">
    <location>
        <begin position="359"/>
        <end position="378"/>
    </location>
</feature>
<organism evidence="2 3">
    <name type="scientific">Rhizophlyctis rosea</name>
    <dbReference type="NCBI Taxonomy" id="64517"/>
    <lineage>
        <taxon>Eukaryota</taxon>
        <taxon>Fungi</taxon>
        <taxon>Fungi incertae sedis</taxon>
        <taxon>Chytridiomycota</taxon>
        <taxon>Chytridiomycota incertae sedis</taxon>
        <taxon>Chytridiomycetes</taxon>
        <taxon>Rhizophlyctidales</taxon>
        <taxon>Rhizophlyctidaceae</taxon>
        <taxon>Rhizophlyctis</taxon>
    </lineage>
</organism>
<evidence type="ECO:0000313" key="3">
    <source>
        <dbReference type="Proteomes" id="UP001212841"/>
    </source>
</evidence>
<dbReference type="PANTHER" id="PTHR21963">
    <property type="entry name" value="PF6"/>
    <property type="match status" value="1"/>
</dbReference>
<feature type="region of interest" description="Disordered" evidence="1">
    <location>
        <begin position="38"/>
        <end position="61"/>
    </location>
</feature>
<feature type="compositionally biased region" description="Basic and acidic residues" evidence="1">
    <location>
        <begin position="317"/>
        <end position="337"/>
    </location>
</feature>
<dbReference type="AlphaFoldDB" id="A0AAD5WWN1"/>
<dbReference type="Proteomes" id="UP001212841">
    <property type="component" value="Unassembled WGS sequence"/>
</dbReference>
<dbReference type="EMBL" id="JADGJD010002789">
    <property type="protein sequence ID" value="KAJ3028539.1"/>
    <property type="molecule type" value="Genomic_DNA"/>
</dbReference>
<feature type="non-terminal residue" evidence="2">
    <location>
        <position position="378"/>
    </location>
</feature>
<evidence type="ECO:0000256" key="1">
    <source>
        <dbReference type="SAM" id="MobiDB-lite"/>
    </source>
</evidence>